<evidence type="ECO:0000256" key="7">
    <source>
        <dbReference type="ARBA" id="ARBA00022989"/>
    </source>
</evidence>
<evidence type="ECO:0000313" key="12">
    <source>
        <dbReference type="Proteomes" id="UP000252182"/>
    </source>
</evidence>
<sequence length="236" mass="26834">MNPNAFDIFFRTFLKCLEGLPLTLLLTFSAVLMGLVLAIPLSVIHARRSTFPARCVRLFAYFFTGTPLLVQMYLFYKGFPEFDWVQSLMETEAFDFLKEGFFWVWLALTLNTTAYLIEIFSGAIKNTDNGEVEAGRAYGLSAGQVTRHIVLPSALRRALPAYSNEVIMMLQSTALASSFTLYEVMGQAIIMNSETYRPFPVFIAAATVYLLLTFILVYLFRLAENRYLAHLKPRTH</sequence>
<evidence type="ECO:0000256" key="2">
    <source>
        <dbReference type="ARBA" id="ARBA00010072"/>
    </source>
</evidence>
<dbReference type="InterPro" id="IPR043429">
    <property type="entry name" value="ArtM/GltK/GlnP/TcyL/YhdX-like"/>
</dbReference>
<evidence type="ECO:0000256" key="4">
    <source>
        <dbReference type="ARBA" id="ARBA00022475"/>
    </source>
</evidence>
<reference evidence="12" key="1">
    <citation type="submission" date="2018-07" db="EMBL/GenBank/DDBJ databases">
        <authorList>
            <person name="Kim H."/>
        </authorList>
    </citation>
    <scope>NUCLEOTIDE SEQUENCE [LARGE SCALE GENOMIC DNA]</scope>
    <source>
        <strain evidence="12">F02</strain>
    </source>
</reference>
<dbReference type="Proteomes" id="UP000252182">
    <property type="component" value="Chromosome"/>
</dbReference>
<dbReference type="RefSeq" id="WP_114562877.1">
    <property type="nucleotide sequence ID" value="NZ_CP031124.1"/>
</dbReference>
<dbReference type="PANTHER" id="PTHR30614:SF10">
    <property type="entry name" value="ARGININE ABC TRANSPORTER PERMEASE PROTEIN ARTM"/>
    <property type="match status" value="1"/>
</dbReference>
<dbReference type="CDD" id="cd06261">
    <property type="entry name" value="TM_PBP2"/>
    <property type="match status" value="1"/>
</dbReference>
<evidence type="ECO:0000313" key="11">
    <source>
        <dbReference type="EMBL" id="AXF85711.1"/>
    </source>
</evidence>
<keyword evidence="5" id="KW-0997">Cell inner membrane</keyword>
<keyword evidence="4" id="KW-1003">Cell membrane</keyword>
<evidence type="ECO:0000256" key="5">
    <source>
        <dbReference type="ARBA" id="ARBA00022519"/>
    </source>
</evidence>
<dbReference type="GO" id="GO:0043190">
    <property type="term" value="C:ATP-binding cassette (ABC) transporter complex"/>
    <property type="evidence" value="ECO:0007669"/>
    <property type="project" value="InterPro"/>
</dbReference>
<feature type="transmembrane region" description="Helical" evidence="9">
    <location>
        <begin position="58"/>
        <end position="76"/>
    </location>
</feature>
<dbReference type="GO" id="GO:0006865">
    <property type="term" value="P:amino acid transport"/>
    <property type="evidence" value="ECO:0007669"/>
    <property type="project" value="TreeGrafter"/>
</dbReference>
<keyword evidence="7 9" id="KW-1133">Transmembrane helix</keyword>
<dbReference type="KEGG" id="hyf:DTO96_101444"/>
<dbReference type="Pfam" id="PF00528">
    <property type="entry name" value="BPD_transp_1"/>
    <property type="match status" value="1"/>
</dbReference>
<dbReference type="PROSITE" id="PS50928">
    <property type="entry name" value="ABC_TM1"/>
    <property type="match status" value="1"/>
</dbReference>
<feature type="transmembrane region" description="Helical" evidence="9">
    <location>
        <begin position="96"/>
        <end position="117"/>
    </location>
</feature>
<dbReference type="AlphaFoldDB" id="A0A345DBH3"/>
<keyword evidence="8 9" id="KW-0472">Membrane</keyword>
<protein>
    <submittedName>
        <fullName evidence="11">Histidine transport system permease protein HisM</fullName>
    </submittedName>
</protein>
<feature type="transmembrane region" description="Helical" evidence="9">
    <location>
        <begin position="20"/>
        <end position="46"/>
    </location>
</feature>
<dbReference type="Gene3D" id="1.10.3720.10">
    <property type="entry name" value="MetI-like"/>
    <property type="match status" value="1"/>
</dbReference>
<comment type="subcellular location">
    <subcellularLocation>
        <location evidence="1">Cell inner membrane</location>
        <topology evidence="1">Multi-pass membrane protein</topology>
    </subcellularLocation>
    <subcellularLocation>
        <location evidence="9">Cell membrane</location>
        <topology evidence="9">Multi-pass membrane protein</topology>
    </subcellularLocation>
</comment>
<dbReference type="PANTHER" id="PTHR30614">
    <property type="entry name" value="MEMBRANE COMPONENT OF AMINO ACID ABC TRANSPORTER"/>
    <property type="match status" value="1"/>
</dbReference>
<accession>A0A345DBH3</accession>
<evidence type="ECO:0000256" key="8">
    <source>
        <dbReference type="ARBA" id="ARBA00023136"/>
    </source>
</evidence>
<organism evidence="11 12">
    <name type="scientific">Ephemeroptericola cinctiostellae</name>
    <dbReference type="NCBI Taxonomy" id="2268024"/>
    <lineage>
        <taxon>Bacteria</taxon>
        <taxon>Pseudomonadati</taxon>
        <taxon>Pseudomonadota</taxon>
        <taxon>Betaproteobacteria</taxon>
        <taxon>Burkholderiales</taxon>
        <taxon>Burkholderiaceae</taxon>
        <taxon>Ephemeroptericola</taxon>
    </lineage>
</organism>
<feature type="transmembrane region" description="Helical" evidence="9">
    <location>
        <begin position="166"/>
        <end position="190"/>
    </location>
</feature>
<keyword evidence="6 9" id="KW-0812">Transmembrane</keyword>
<evidence type="ECO:0000256" key="3">
    <source>
        <dbReference type="ARBA" id="ARBA00022448"/>
    </source>
</evidence>
<dbReference type="GO" id="GO:0022857">
    <property type="term" value="F:transmembrane transporter activity"/>
    <property type="evidence" value="ECO:0007669"/>
    <property type="project" value="InterPro"/>
</dbReference>
<dbReference type="SUPFAM" id="SSF161098">
    <property type="entry name" value="MetI-like"/>
    <property type="match status" value="1"/>
</dbReference>
<evidence type="ECO:0000256" key="1">
    <source>
        <dbReference type="ARBA" id="ARBA00004429"/>
    </source>
</evidence>
<keyword evidence="12" id="KW-1185">Reference proteome</keyword>
<feature type="domain" description="ABC transmembrane type-1" evidence="10">
    <location>
        <begin position="20"/>
        <end position="220"/>
    </location>
</feature>
<evidence type="ECO:0000256" key="9">
    <source>
        <dbReference type="RuleBase" id="RU363032"/>
    </source>
</evidence>
<feature type="transmembrane region" description="Helical" evidence="9">
    <location>
        <begin position="202"/>
        <end position="220"/>
    </location>
</feature>
<dbReference type="InterPro" id="IPR035906">
    <property type="entry name" value="MetI-like_sf"/>
</dbReference>
<dbReference type="InterPro" id="IPR000515">
    <property type="entry name" value="MetI-like"/>
</dbReference>
<dbReference type="InterPro" id="IPR010065">
    <property type="entry name" value="AA_ABC_transptr_permease_3TM"/>
</dbReference>
<gene>
    <name evidence="11" type="primary">hisM</name>
    <name evidence="11" type="ORF">DTO96_101444</name>
</gene>
<evidence type="ECO:0000256" key="6">
    <source>
        <dbReference type="ARBA" id="ARBA00022692"/>
    </source>
</evidence>
<dbReference type="NCBIfam" id="TIGR01726">
    <property type="entry name" value="HEQRo_perm_3TM"/>
    <property type="match status" value="1"/>
</dbReference>
<proteinExistence type="inferred from homology"/>
<dbReference type="EMBL" id="CP031124">
    <property type="protein sequence ID" value="AXF85711.1"/>
    <property type="molecule type" value="Genomic_DNA"/>
</dbReference>
<evidence type="ECO:0000259" key="10">
    <source>
        <dbReference type="PROSITE" id="PS50928"/>
    </source>
</evidence>
<keyword evidence="3 9" id="KW-0813">Transport</keyword>
<comment type="similarity">
    <text evidence="2">Belongs to the binding-protein-dependent transport system permease family. HisMQ subfamily.</text>
</comment>
<dbReference type="OrthoDB" id="7026155at2"/>
<name>A0A345DBH3_9BURK</name>